<keyword evidence="5 11" id="KW-0812">Transmembrane</keyword>
<evidence type="ECO:0000256" key="9">
    <source>
        <dbReference type="ARBA" id="ARBA00023136"/>
    </source>
</evidence>
<feature type="transmembrane region" description="Helical" evidence="11">
    <location>
        <begin position="215"/>
        <end position="233"/>
    </location>
</feature>
<dbReference type="InterPro" id="IPR035908">
    <property type="entry name" value="F0_ATP_A_sf"/>
</dbReference>
<evidence type="ECO:0000256" key="11">
    <source>
        <dbReference type="HAMAP-Rule" id="MF_01393"/>
    </source>
</evidence>
<dbReference type="NCBIfam" id="TIGR01131">
    <property type="entry name" value="ATP_synt_6_or_A"/>
    <property type="match status" value="1"/>
</dbReference>
<proteinExistence type="inferred from homology"/>
<name>A0A1M5GAQ8_STRHI</name>
<evidence type="ECO:0000256" key="2">
    <source>
        <dbReference type="ARBA" id="ARBA00006810"/>
    </source>
</evidence>
<feature type="transmembrane region" description="Helical" evidence="11">
    <location>
        <begin position="91"/>
        <end position="114"/>
    </location>
</feature>
<evidence type="ECO:0000313" key="14">
    <source>
        <dbReference type="Proteomes" id="UP000184501"/>
    </source>
</evidence>
<keyword evidence="14" id="KW-1185">Reference proteome</keyword>
<keyword evidence="4 11" id="KW-0138">CF(0)</keyword>
<organism evidence="13 14">
    <name type="scientific">Streptoalloteichus hindustanus</name>
    <dbReference type="NCBI Taxonomy" id="2017"/>
    <lineage>
        <taxon>Bacteria</taxon>
        <taxon>Bacillati</taxon>
        <taxon>Actinomycetota</taxon>
        <taxon>Actinomycetes</taxon>
        <taxon>Pseudonocardiales</taxon>
        <taxon>Pseudonocardiaceae</taxon>
        <taxon>Streptoalloteichus</taxon>
    </lineage>
</organism>
<evidence type="ECO:0000256" key="10">
    <source>
        <dbReference type="ARBA" id="ARBA00023310"/>
    </source>
</evidence>
<keyword evidence="3 11" id="KW-0813">Transport</keyword>
<keyword evidence="9 11" id="KW-0472">Membrane</keyword>
<dbReference type="GO" id="GO:0045259">
    <property type="term" value="C:proton-transporting ATP synthase complex"/>
    <property type="evidence" value="ECO:0007669"/>
    <property type="project" value="UniProtKB-KW"/>
</dbReference>
<evidence type="ECO:0000313" key="13">
    <source>
        <dbReference type="EMBL" id="SHG00789.1"/>
    </source>
</evidence>
<dbReference type="GO" id="GO:0046933">
    <property type="term" value="F:proton-transporting ATP synthase activity, rotational mechanism"/>
    <property type="evidence" value="ECO:0007669"/>
    <property type="project" value="UniProtKB-UniRule"/>
</dbReference>
<feature type="transmembrane region" description="Helical" evidence="11">
    <location>
        <begin position="34"/>
        <end position="52"/>
    </location>
</feature>
<dbReference type="PANTHER" id="PTHR11410:SF0">
    <property type="entry name" value="ATP SYNTHASE SUBUNIT A"/>
    <property type="match status" value="1"/>
</dbReference>
<feature type="transmembrane region" description="Helical" evidence="11">
    <location>
        <begin position="120"/>
        <end position="140"/>
    </location>
</feature>
<evidence type="ECO:0000256" key="6">
    <source>
        <dbReference type="ARBA" id="ARBA00022781"/>
    </source>
</evidence>
<comment type="subcellular location">
    <subcellularLocation>
        <location evidence="11 12">Cell membrane</location>
        <topology evidence="11 12">Multi-pass membrane protein</topology>
    </subcellularLocation>
    <subcellularLocation>
        <location evidence="1">Membrane</location>
        <topology evidence="1">Multi-pass membrane protein</topology>
    </subcellularLocation>
</comment>
<comment type="similarity">
    <text evidence="2 11 12">Belongs to the ATPase A chain family.</text>
</comment>
<evidence type="ECO:0000256" key="12">
    <source>
        <dbReference type="RuleBase" id="RU000483"/>
    </source>
</evidence>
<comment type="function">
    <text evidence="11 12">Key component of the proton channel; it plays a direct role in the translocation of protons across the membrane.</text>
</comment>
<evidence type="ECO:0000256" key="1">
    <source>
        <dbReference type="ARBA" id="ARBA00004141"/>
    </source>
</evidence>
<keyword evidence="8 11" id="KW-0406">Ion transport</keyword>
<accession>A0A1M5GAQ8</accession>
<keyword evidence="10 11" id="KW-0066">ATP synthesis</keyword>
<dbReference type="GO" id="GO:0005886">
    <property type="term" value="C:plasma membrane"/>
    <property type="evidence" value="ECO:0007669"/>
    <property type="project" value="UniProtKB-SubCell"/>
</dbReference>
<dbReference type="AlphaFoldDB" id="A0A1M5GAQ8"/>
<dbReference type="InterPro" id="IPR045083">
    <property type="entry name" value="ATP_synth_F0_asu_bact/mt"/>
</dbReference>
<evidence type="ECO:0000256" key="5">
    <source>
        <dbReference type="ARBA" id="ARBA00022692"/>
    </source>
</evidence>
<evidence type="ECO:0000256" key="3">
    <source>
        <dbReference type="ARBA" id="ARBA00022448"/>
    </source>
</evidence>
<dbReference type="PRINTS" id="PR00123">
    <property type="entry name" value="ATPASEA"/>
</dbReference>
<sequence length="260" mass="28970">MLAASEGGFHKPSIDEFFPGALLFAGTPFEINRIMLIRLVMTVVVAAFFLIAMRRPKLVPRGVQNLGEYALDFVRVHIAEEVMGRENGRRFLPLLTTFFFLVWACNLAGVIPLFNIAGSAVVGLPLVLSVVTYVVFNYAGIKSQGFGRYLKNQLIPSGVPVYMLPLVLPIELVSTFILRPFTLTVRLLANMMAGHLMLVLFFSATSFLLFEATALFKPVGVLSFAMGFVFTLFELLVQFLQAYIFTMLTAVYIDLAMHEH</sequence>
<protein>
    <recommendedName>
        <fullName evidence="11 12">ATP synthase subunit a</fullName>
    </recommendedName>
    <alternativeName>
        <fullName evidence="11">ATP synthase F0 sector subunit a</fullName>
    </alternativeName>
    <alternativeName>
        <fullName evidence="11">F-ATPase subunit 6</fullName>
    </alternativeName>
</protein>
<dbReference type="Gene3D" id="1.20.120.220">
    <property type="entry name" value="ATP synthase, F0 complex, subunit A"/>
    <property type="match status" value="1"/>
</dbReference>
<evidence type="ECO:0000256" key="4">
    <source>
        <dbReference type="ARBA" id="ARBA00022547"/>
    </source>
</evidence>
<dbReference type="InterPro" id="IPR000568">
    <property type="entry name" value="ATP_synth_F0_asu"/>
</dbReference>
<dbReference type="PANTHER" id="PTHR11410">
    <property type="entry name" value="ATP SYNTHASE SUBUNIT A"/>
    <property type="match status" value="1"/>
</dbReference>
<dbReference type="CDD" id="cd00310">
    <property type="entry name" value="ATP-synt_Fo_a_6"/>
    <property type="match status" value="1"/>
</dbReference>
<dbReference type="HAMAP" id="MF_01393">
    <property type="entry name" value="ATP_synth_a_bact"/>
    <property type="match status" value="1"/>
</dbReference>
<evidence type="ECO:0000256" key="8">
    <source>
        <dbReference type="ARBA" id="ARBA00023065"/>
    </source>
</evidence>
<evidence type="ECO:0000256" key="7">
    <source>
        <dbReference type="ARBA" id="ARBA00022989"/>
    </source>
</evidence>
<feature type="transmembrane region" description="Helical" evidence="11">
    <location>
        <begin position="187"/>
        <end position="210"/>
    </location>
</feature>
<gene>
    <name evidence="11" type="primary">atpB</name>
    <name evidence="13" type="ORF">SAMN05444320_10641</name>
</gene>
<keyword evidence="11" id="KW-1003">Cell membrane</keyword>
<dbReference type="STRING" id="2017.SAMN05444320_10641"/>
<dbReference type="Pfam" id="PF00119">
    <property type="entry name" value="ATP-synt_A"/>
    <property type="match status" value="1"/>
</dbReference>
<keyword evidence="6 11" id="KW-0375">Hydrogen ion transport</keyword>
<dbReference type="EMBL" id="FQVN01000006">
    <property type="protein sequence ID" value="SHG00789.1"/>
    <property type="molecule type" value="Genomic_DNA"/>
</dbReference>
<reference evidence="13 14" key="1">
    <citation type="submission" date="2016-11" db="EMBL/GenBank/DDBJ databases">
        <authorList>
            <person name="Jaros S."/>
            <person name="Januszkiewicz K."/>
            <person name="Wedrychowicz H."/>
        </authorList>
    </citation>
    <scope>NUCLEOTIDE SEQUENCE [LARGE SCALE GENOMIC DNA]</scope>
    <source>
        <strain evidence="13 14">DSM 44523</strain>
    </source>
</reference>
<keyword evidence="7 11" id="KW-1133">Transmembrane helix</keyword>
<feature type="transmembrane region" description="Helical" evidence="11">
    <location>
        <begin position="161"/>
        <end position="181"/>
    </location>
</feature>
<dbReference type="SUPFAM" id="SSF81336">
    <property type="entry name" value="F1F0 ATP synthase subunit A"/>
    <property type="match status" value="1"/>
</dbReference>
<dbReference type="Proteomes" id="UP000184501">
    <property type="component" value="Unassembled WGS sequence"/>
</dbReference>